<gene>
    <name evidence="1" type="ORF">WN51_01421</name>
</gene>
<evidence type="ECO:0000313" key="2">
    <source>
        <dbReference type="Proteomes" id="UP000053105"/>
    </source>
</evidence>
<evidence type="ECO:0000313" key="1">
    <source>
        <dbReference type="EMBL" id="KOX72323.1"/>
    </source>
</evidence>
<keyword evidence="2" id="KW-1185">Reference proteome</keyword>
<sequence>MKIFIIGSHHLARQRERKVVQPEFTNVHPEPADSTFWYAGIDFIYYLLNNNLTQLLFDEKTNPPHMLLLDEPYEYYSAVAYTAAGSRGRYLATFFVFLFNMAGRCTVTEYIRQIELSSTIMVCFVPVIAGPRYMEWGKDLTRNNSLSDFIP</sequence>
<protein>
    <submittedName>
        <fullName evidence="1">Uncharacterized protein</fullName>
    </submittedName>
</protein>
<dbReference type="EMBL" id="KQ435821">
    <property type="protein sequence ID" value="KOX72323.1"/>
    <property type="molecule type" value="Genomic_DNA"/>
</dbReference>
<reference evidence="1 2" key="1">
    <citation type="submission" date="2015-07" db="EMBL/GenBank/DDBJ databases">
        <title>The genome of Melipona quadrifasciata.</title>
        <authorList>
            <person name="Pan H."/>
            <person name="Kapheim K."/>
        </authorList>
    </citation>
    <scope>NUCLEOTIDE SEQUENCE [LARGE SCALE GENOMIC DNA]</scope>
    <source>
        <strain evidence="1">0111107301</strain>
        <tissue evidence="1">Whole body</tissue>
    </source>
</reference>
<accession>A0A0M8ZYQ2</accession>
<proteinExistence type="predicted"/>
<name>A0A0M8ZYQ2_9HYME</name>
<dbReference type="Proteomes" id="UP000053105">
    <property type="component" value="Unassembled WGS sequence"/>
</dbReference>
<organism evidence="1 2">
    <name type="scientific">Melipona quadrifasciata</name>
    <dbReference type="NCBI Taxonomy" id="166423"/>
    <lineage>
        <taxon>Eukaryota</taxon>
        <taxon>Metazoa</taxon>
        <taxon>Ecdysozoa</taxon>
        <taxon>Arthropoda</taxon>
        <taxon>Hexapoda</taxon>
        <taxon>Insecta</taxon>
        <taxon>Pterygota</taxon>
        <taxon>Neoptera</taxon>
        <taxon>Endopterygota</taxon>
        <taxon>Hymenoptera</taxon>
        <taxon>Apocrita</taxon>
        <taxon>Aculeata</taxon>
        <taxon>Apoidea</taxon>
        <taxon>Anthophila</taxon>
        <taxon>Apidae</taxon>
        <taxon>Melipona</taxon>
    </lineage>
</organism>
<dbReference type="AlphaFoldDB" id="A0A0M8ZYQ2"/>